<dbReference type="Proteomes" id="UP001604336">
    <property type="component" value="Unassembled WGS sequence"/>
</dbReference>
<organism evidence="2 3">
    <name type="scientific">Abeliophyllum distichum</name>
    <dbReference type="NCBI Taxonomy" id="126358"/>
    <lineage>
        <taxon>Eukaryota</taxon>
        <taxon>Viridiplantae</taxon>
        <taxon>Streptophyta</taxon>
        <taxon>Embryophyta</taxon>
        <taxon>Tracheophyta</taxon>
        <taxon>Spermatophyta</taxon>
        <taxon>Magnoliopsida</taxon>
        <taxon>eudicotyledons</taxon>
        <taxon>Gunneridae</taxon>
        <taxon>Pentapetalae</taxon>
        <taxon>asterids</taxon>
        <taxon>lamiids</taxon>
        <taxon>Lamiales</taxon>
        <taxon>Oleaceae</taxon>
        <taxon>Forsythieae</taxon>
        <taxon>Abeliophyllum</taxon>
    </lineage>
</organism>
<dbReference type="EMBL" id="JBFOLK010000002">
    <property type="protein sequence ID" value="KAL2531503.1"/>
    <property type="molecule type" value="Genomic_DNA"/>
</dbReference>
<sequence length="135" mass="15378">MLRLKEAYGDRDGLVIVSDRHNGIENATVKVYPRAMHGVCSYHLFQNLKKRVGKKSKFIRQPFNAAARAYTVSEFDIQMRHLDTVDEDIRGIGRVSQVVKSSYDIKQVFNNDVEHCGVGKFGNEVSKELSNRSFV</sequence>
<accession>A0ABD1V3J8</accession>
<gene>
    <name evidence="2" type="ORF">Adt_04854</name>
</gene>
<evidence type="ECO:0000313" key="2">
    <source>
        <dbReference type="EMBL" id="KAL2531503.1"/>
    </source>
</evidence>
<keyword evidence="3" id="KW-1185">Reference proteome</keyword>
<dbReference type="PANTHER" id="PTHR31973">
    <property type="entry name" value="POLYPROTEIN, PUTATIVE-RELATED"/>
    <property type="match status" value="1"/>
</dbReference>
<dbReference type="AlphaFoldDB" id="A0ABD1V3J8"/>
<name>A0ABD1V3J8_9LAMI</name>
<evidence type="ECO:0000259" key="1">
    <source>
        <dbReference type="Pfam" id="PF10551"/>
    </source>
</evidence>
<comment type="caution">
    <text evidence="2">The sequence shown here is derived from an EMBL/GenBank/DDBJ whole genome shotgun (WGS) entry which is preliminary data.</text>
</comment>
<proteinExistence type="predicted"/>
<reference evidence="3" key="1">
    <citation type="submission" date="2024-07" db="EMBL/GenBank/DDBJ databases">
        <title>Two chromosome-level genome assemblies of Korean endemic species Abeliophyllum distichum and Forsythia ovata (Oleaceae).</title>
        <authorList>
            <person name="Jang H."/>
        </authorList>
    </citation>
    <scope>NUCLEOTIDE SEQUENCE [LARGE SCALE GENOMIC DNA]</scope>
</reference>
<evidence type="ECO:0000313" key="3">
    <source>
        <dbReference type="Proteomes" id="UP001604336"/>
    </source>
</evidence>
<protein>
    <submittedName>
        <fullName evidence="2">Protein FAR1-RELATED SEQUENCE 3-like</fullName>
    </submittedName>
</protein>
<feature type="domain" description="MULE transposase" evidence="1">
    <location>
        <begin position="6"/>
        <end position="47"/>
    </location>
</feature>
<dbReference type="InterPro" id="IPR018289">
    <property type="entry name" value="MULE_transposase_dom"/>
</dbReference>
<dbReference type="Pfam" id="PF10551">
    <property type="entry name" value="MULE"/>
    <property type="match status" value="1"/>
</dbReference>
<dbReference type="PANTHER" id="PTHR31973:SF113">
    <property type="entry name" value="PROTEIN FAR1-RELATED SEQUENCE 5-LIKE"/>
    <property type="match status" value="1"/>
</dbReference>